<reference evidence="2" key="1">
    <citation type="submission" date="2016-10" db="EMBL/GenBank/DDBJ databases">
        <authorList>
            <person name="Varghese N."/>
            <person name="Submissions S."/>
        </authorList>
    </citation>
    <scope>NUCLEOTIDE SEQUENCE [LARGE SCALE GENOMIC DNA]</scope>
    <source>
        <strain evidence="2">DSM 44718</strain>
    </source>
</reference>
<dbReference type="Proteomes" id="UP000199632">
    <property type="component" value="Unassembled WGS sequence"/>
</dbReference>
<keyword evidence="2" id="KW-1185">Reference proteome</keyword>
<evidence type="ECO:0000313" key="1">
    <source>
        <dbReference type="EMBL" id="SDZ46528.1"/>
    </source>
</evidence>
<dbReference type="OrthoDB" id="9835500at2"/>
<dbReference type="RefSeq" id="WP_143049890.1">
    <property type="nucleotide sequence ID" value="NZ_BOND01000003.1"/>
</dbReference>
<name>A0A1H3T9I7_9ACTN</name>
<gene>
    <name evidence="1" type="ORF">SAMN05421684_5337</name>
</gene>
<dbReference type="AlphaFoldDB" id="A0A1H3T9I7"/>
<evidence type="ECO:0000313" key="2">
    <source>
        <dbReference type="Proteomes" id="UP000199632"/>
    </source>
</evidence>
<accession>A0A1H3T9I7</accession>
<sequence>MTPADAMGHAVAAVAAGLRKDREGLGVLLNMTPDDAVDVAGGMVDLVGTLARIVGDREDRTPTEAITAAAAGRSDLVQKMASFAIGVINSDPTRSTTVDASDVIVGLGALAGRLAEQVAEYEGESPLELLGRIGTGVAELEAFEPPE</sequence>
<protein>
    <submittedName>
        <fullName evidence="1">Uncharacterized protein</fullName>
    </submittedName>
</protein>
<proteinExistence type="predicted"/>
<dbReference type="EMBL" id="FNQB01000003">
    <property type="protein sequence ID" value="SDZ46528.1"/>
    <property type="molecule type" value="Genomic_DNA"/>
</dbReference>
<organism evidence="1 2">
    <name type="scientific">Asanoa ishikariensis</name>
    <dbReference type="NCBI Taxonomy" id="137265"/>
    <lineage>
        <taxon>Bacteria</taxon>
        <taxon>Bacillati</taxon>
        <taxon>Actinomycetota</taxon>
        <taxon>Actinomycetes</taxon>
        <taxon>Micromonosporales</taxon>
        <taxon>Micromonosporaceae</taxon>
        <taxon>Asanoa</taxon>
    </lineage>
</organism>